<evidence type="ECO:0000256" key="1">
    <source>
        <dbReference type="ARBA" id="ARBA00004123"/>
    </source>
</evidence>
<evidence type="ECO:0000259" key="3">
    <source>
        <dbReference type="PROSITE" id="PS51192"/>
    </source>
</evidence>
<keyword evidence="5" id="KW-1185">Reference proteome</keyword>
<dbReference type="PROSITE" id="PS51192">
    <property type="entry name" value="HELICASE_ATP_BIND_1"/>
    <property type="match status" value="1"/>
</dbReference>
<organism evidence="4 5">
    <name type="scientific">Cordylochernes scorpioides</name>
    <dbReference type="NCBI Taxonomy" id="51811"/>
    <lineage>
        <taxon>Eukaryota</taxon>
        <taxon>Metazoa</taxon>
        <taxon>Ecdysozoa</taxon>
        <taxon>Arthropoda</taxon>
        <taxon>Chelicerata</taxon>
        <taxon>Arachnida</taxon>
        <taxon>Pseudoscorpiones</taxon>
        <taxon>Cheliferoidea</taxon>
        <taxon>Chernetidae</taxon>
        <taxon>Cordylochernes</taxon>
    </lineage>
</organism>
<keyword evidence="2" id="KW-0539">Nucleus</keyword>
<dbReference type="InterPro" id="IPR014001">
    <property type="entry name" value="Helicase_ATP-bd"/>
</dbReference>
<dbReference type="PANTHER" id="PTHR45623:SF11">
    <property type="entry name" value="KISMET, ISOFORM C"/>
    <property type="match status" value="1"/>
</dbReference>
<evidence type="ECO:0000313" key="4">
    <source>
        <dbReference type="EMBL" id="UYV81184.1"/>
    </source>
</evidence>
<proteinExistence type="predicted"/>
<dbReference type="Proteomes" id="UP001235939">
    <property type="component" value="Chromosome 20"/>
</dbReference>
<gene>
    <name evidence="4" type="ORF">LAZ67_20000256</name>
</gene>
<dbReference type="EMBL" id="CP092882">
    <property type="protein sequence ID" value="UYV81184.1"/>
    <property type="molecule type" value="Genomic_DNA"/>
</dbReference>
<reference evidence="4 5" key="1">
    <citation type="submission" date="2022-01" db="EMBL/GenBank/DDBJ databases">
        <title>A chromosomal length assembly of Cordylochernes scorpioides.</title>
        <authorList>
            <person name="Zeh D."/>
            <person name="Zeh J."/>
        </authorList>
    </citation>
    <scope>NUCLEOTIDE SEQUENCE [LARGE SCALE GENOMIC DNA]</scope>
    <source>
        <strain evidence="4">IN4F17</strain>
        <tissue evidence="4">Whole Body</tissue>
    </source>
</reference>
<dbReference type="InterPro" id="IPR000330">
    <property type="entry name" value="SNF2_N"/>
</dbReference>
<protein>
    <submittedName>
        <fullName evidence="4">CHD7</fullName>
    </submittedName>
</protein>
<sequence>MGLGKTIQSIAFLHQVVEYGIMGPFLVIAPLSTISNWQREFETWTDINAITYHGSISECGQYCVYSSQGRNMIQEYEMYYKNEKVGWWNLEQGGERLTSEMQGGRIAEVYKFQVLITTFEIVLSDCMDLRDIPWKCCIIDEAHRLKNKNCKLLEGLRLLDLEHRVLLTGTPLQNNVEELFSLLNFLEPNRFASTEAFLEEFGELKSEGQVHKLKAVSHSILPLMGPINVL</sequence>
<dbReference type="Gene3D" id="3.40.50.10810">
    <property type="entry name" value="Tandem AAA-ATPase domain"/>
    <property type="match status" value="1"/>
</dbReference>
<comment type="subcellular location">
    <subcellularLocation>
        <location evidence="1">Nucleus</location>
    </subcellularLocation>
</comment>
<dbReference type="InterPro" id="IPR038718">
    <property type="entry name" value="SNF2-like_sf"/>
</dbReference>
<evidence type="ECO:0000256" key="2">
    <source>
        <dbReference type="ARBA" id="ARBA00023242"/>
    </source>
</evidence>
<feature type="domain" description="Helicase ATP-binding" evidence="3">
    <location>
        <begin position="1"/>
        <end position="189"/>
    </location>
</feature>
<dbReference type="SUPFAM" id="SSF52540">
    <property type="entry name" value="P-loop containing nucleoside triphosphate hydrolases"/>
    <property type="match status" value="1"/>
</dbReference>
<evidence type="ECO:0000313" key="5">
    <source>
        <dbReference type="Proteomes" id="UP001235939"/>
    </source>
</evidence>
<dbReference type="Pfam" id="PF00176">
    <property type="entry name" value="SNF2-rel_dom"/>
    <property type="match status" value="1"/>
</dbReference>
<accession>A0ABY6LKQ7</accession>
<dbReference type="SMART" id="SM00487">
    <property type="entry name" value="DEXDc"/>
    <property type="match status" value="1"/>
</dbReference>
<dbReference type="PANTHER" id="PTHR45623">
    <property type="entry name" value="CHROMODOMAIN-HELICASE-DNA-BINDING PROTEIN 3-RELATED-RELATED"/>
    <property type="match status" value="1"/>
</dbReference>
<dbReference type="InterPro" id="IPR027417">
    <property type="entry name" value="P-loop_NTPase"/>
</dbReference>
<name>A0ABY6LKQ7_9ARAC</name>